<gene>
    <name evidence="1" type="ORF">GGE12_005332</name>
</gene>
<dbReference type="InterPro" id="IPR012349">
    <property type="entry name" value="Split_barrel_FMN-bd"/>
</dbReference>
<reference evidence="1 2" key="1">
    <citation type="submission" date="2020-08" db="EMBL/GenBank/DDBJ databases">
        <title>Genomic Encyclopedia of Type Strains, Phase IV (KMG-V): Genome sequencing to study the core and pangenomes of soil and plant-associated prokaryotes.</title>
        <authorList>
            <person name="Whitman W."/>
        </authorList>
    </citation>
    <scope>NUCLEOTIDE SEQUENCE [LARGE SCALE GENOMIC DNA]</scope>
    <source>
        <strain evidence="1 2">SEMIA 402</strain>
    </source>
</reference>
<name>A0A7W6RRY0_9HYPH</name>
<evidence type="ECO:0000313" key="1">
    <source>
        <dbReference type="EMBL" id="MBB4277525.1"/>
    </source>
</evidence>
<dbReference type="InterPro" id="IPR024747">
    <property type="entry name" value="Pyridox_Oxase-rel"/>
</dbReference>
<dbReference type="EMBL" id="JACIGM010000013">
    <property type="protein sequence ID" value="MBB4277525.1"/>
    <property type="molecule type" value="Genomic_DNA"/>
</dbReference>
<protein>
    <recommendedName>
        <fullName evidence="3">Pyridoxamine 5'-phosphate oxidase family protein</fullName>
    </recommendedName>
</protein>
<evidence type="ECO:0000313" key="2">
    <source>
        <dbReference type="Proteomes" id="UP000533641"/>
    </source>
</evidence>
<dbReference type="Proteomes" id="UP000533641">
    <property type="component" value="Unassembled WGS sequence"/>
</dbReference>
<accession>A0A7W6RRY0</accession>
<dbReference type="AlphaFoldDB" id="A0A7W6RRY0"/>
<dbReference type="Pfam" id="PF12900">
    <property type="entry name" value="Pyridox_ox_2"/>
    <property type="match status" value="1"/>
</dbReference>
<dbReference type="RefSeq" id="WP_246778658.1">
    <property type="nucleotide sequence ID" value="NZ_JACIGM010000013.1"/>
</dbReference>
<comment type="caution">
    <text evidence="1">The sequence shown here is derived from an EMBL/GenBank/DDBJ whole genome shotgun (WGS) entry which is preliminary data.</text>
</comment>
<evidence type="ECO:0008006" key="3">
    <source>
        <dbReference type="Google" id="ProtNLM"/>
    </source>
</evidence>
<proteinExistence type="predicted"/>
<sequence length="178" mass="20383">MTFLASMLATNLGAERYFRSQGGVCVFEIHEMSNKQCVELLQRAHFGRLGCCREASPYIVPIYFAYEANTIYSFSLAGRKIEWMRDNPNVCLEVEEQGGGKGWNCVIATGKFQELPDIEPWRAQRMHAWSLLQKHNDWWEIGALKPEAMRSEADTSPIYYAINIQTLTGRSARPLEQQ</sequence>
<dbReference type="SUPFAM" id="SSF50475">
    <property type="entry name" value="FMN-binding split barrel"/>
    <property type="match status" value="1"/>
</dbReference>
<organism evidence="1 2">
    <name type="scientific">Rhizobium mongolense</name>
    <dbReference type="NCBI Taxonomy" id="57676"/>
    <lineage>
        <taxon>Bacteria</taxon>
        <taxon>Pseudomonadati</taxon>
        <taxon>Pseudomonadota</taxon>
        <taxon>Alphaproteobacteria</taxon>
        <taxon>Hyphomicrobiales</taxon>
        <taxon>Rhizobiaceae</taxon>
        <taxon>Rhizobium/Agrobacterium group</taxon>
        <taxon>Rhizobium</taxon>
    </lineage>
</organism>
<dbReference type="Gene3D" id="2.30.110.10">
    <property type="entry name" value="Electron Transport, Fmn-binding Protein, Chain A"/>
    <property type="match status" value="1"/>
</dbReference>